<organism evidence="2">
    <name type="scientific">marine metagenome</name>
    <dbReference type="NCBI Taxonomy" id="408172"/>
    <lineage>
        <taxon>unclassified sequences</taxon>
        <taxon>metagenomes</taxon>
        <taxon>ecological metagenomes</taxon>
    </lineage>
</organism>
<dbReference type="SUPFAM" id="SSF53448">
    <property type="entry name" value="Nucleotide-diphospho-sugar transferases"/>
    <property type="match status" value="2"/>
</dbReference>
<dbReference type="PANTHER" id="PTHR43685:SF11">
    <property type="entry name" value="GLYCOSYLTRANSFERASE TAGX-RELATED"/>
    <property type="match status" value="1"/>
</dbReference>
<dbReference type="Gene3D" id="3.90.550.10">
    <property type="entry name" value="Spore Coat Polysaccharide Biosynthesis Protein SpsA, Chain A"/>
    <property type="match status" value="2"/>
</dbReference>
<dbReference type="Pfam" id="PF00535">
    <property type="entry name" value="Glycos_transf_2"/>
    <property type="match status" value="1"/>
</dbReference>
<feature type="non-terminal residue" evidence="2">
    <location>
        <position position="319"/>
    </location>
</feature>
<dbReference type="InterPro" id="IPR001173">
    <property type="entry name" value="Glyco_trans_2-like"/>
</dbReference>
<dbReference type="Pfam" id="PF02348">
    <property type="entry name" value="CTP_transf_3"/>
    <property type="match status" value="1"/>
</dbReference>
<accession>A0A382DLD5</accession>
<sequence length="319" mass="36641">MNKLVSIIIRTKNEERWISSCLRSVFRQSYKNIEVIIVDNKSTDHTIEKSKSFAVKIISIDEFFPGKAINDGIRASSGDYIVCLSAHCIPVNEFWLENLIQDIEDQKVAGIYGRQEPLSFSSDIDKRDLLTVFGLDKKIQVKDSFFHNANSAFRKDIWQKFPFDENISNIEDRVWGEQVISEGLNIIYEPQASVYHWHGIHQDLNPDRAKNVVRILESLKSFKTADNNHQDPEDLNILAIIPVRGKTLKFGDSTLLETTIDSAKKSKYISEIIVSTDSNETAEIARMHDIEVPFIRPAMLSEEFIDIFEVVKFTLERVE</sequence>
<dbReference type="PANTHER" id="PTHR43685">
    <property type="entry name" value="GLYCOSYLTRANSFERASE"/>
    <property type="match status" value="1"/>
</dbReference>
<dbReference type="InterPro" id="IPR029044">
    <property type="entry name" value="Nucleotide-diphossugar_trans"/>
</dbReference>
<dbReference type="CDD" id="cd00761">
    <property type="entry name" value="Glyco_tranf_GTA_type"/>
    <property type="match status" value="1"/>
</dbReference>
<reference evidence="2" key="1">
    <citation type="submission" date="2018-05" db="EMBL/GenBank/DDBJ databases">
        <authorList>
            <person name="Lanie J.A."/>
            <person name="Ng W.-L."/>
            <person name="Kazmierczak K.M."/>
            <person name="Andrzejewski T.M."/>
            <person name="Davidsen T.M."/>
            <person name="Wayne K.J."/>
            <person name="Tettelin H."/>
            <person name="Glass J.I."/>
            <person name="Rusch D."/>
            <person name="Podicherti R."/>
            <person name="Tsui H.-C.T."/>
            <person name="Winkler M.E."/>
        </authorList>
    </citation>
    <scope>NUCLEOTIDE SEQUENCE</scope>
</reference>
<evidence type="ECO:0000313" key="2">
    <source>
        <dbReference type="EMBL" id="SVB39208.1"/>
    </source>
</evidence>
<gene>
    <name evidence="2" type="ORF">METZ01_LOCUS192062</name>
</gene>
<dbReference type="AlphaFoldDB" id="A0A382DLD5"/>
<dbReference type="EMBL" id="UINC01039970">
    <property type="protein sequence ID" value="SVB39208.1"/>
    <property type="molecule type" value="Genomic_DNA"/>
</dbReference>
<feature type="domain" description="Glycosyltransferase 2-like" evidence="1">
    <location>
        <begin position="6"/>
        <end position="157"/>
    </location>
</feature>
<protein>
    <recommendedName>
        <fullName evidence="1">Glycosyltransferase 2-like domain-containing protein</fullName>
    </recommendedName>
</protein>
<dbReference type="InterPro" id="IPR050834">
    <property type="entry name" value="Glycosyltransf_2"/>
</dbReference>
<evidence type="ECO:0000259" key="1">
    <source>
        <dbReference type="Pfam" id="PF00535"/>
    </source>
</evidence>
<dbReference type="InterPro" id="IPR003329">
    <property type="entry name" value="Cytidylyl_trans"/>
</dbReference>
<name>A0A382DLD5_9ZZZZ</name>
<proteinExistence type="predicted"/>